<gene>
    <name evidence="2" type="ORF">BaRGS_00005775</name>
</gene>
<comment type="caution">
    <text evidence="2">The sequence shown here is derived from an EMBL/GenBank/DDBJ whole genome shotgun (WGS) entry which is preliminary data.</text>
</comment>
<proteinExistence type="predicted"/>
<evidence type="ECO:0000256" key="1">
    <source>
        <dbReference type="SAM" id="MobiDB-lite"/>
    </source>
</evidence>
<feature type="region of interest" description="Disordered" evidence="1">
    <location>
        <begin position="45"/>
        <end position="102"/>
    </location>
</feature>
<dbReference type="EMBL" id="JACVVK020000022">
    <property type="protein sequence ID" value="KAK7503149.1"/>
    <property type="molecule type" value="Genomic_DNA"/>
</dbReference>
<evidence type="ECO:0000313" key="3">
    <source>
        <dbReference type="Proteomes" id="UP001519460"/>
    </source>
</evidence>
<sequence length="102" mass="11628">MKLIATVSVIFPDVIYVKSSVFRVSRLYRFKRRYTHKKQLLGGTVKSPYPRLTSRKQHTVTESDTEWDTKQHGVGQKATRCGTESDTMSGLQKATGSETYIK</sequence>
<organism evidence="2 3">
    <name type="scientific">Batillaria attramentaria</name>
    <dbReference type="NCBI Taxonomy" id="370345"/>
    <lineage>
        <taxon>Eukaryota</taxon>
        <taxon>Metazoa</taxon>
        <taxon>Spiralia</taxon>
        <taxon>Lophotrochozoa</taxon>
        <taxon>Mollusca</taxon>
        <taxon>Gastropoda</taxon>
        <taxon>Caenogastropoda</taxon>
        <taxon>Sorbeoconcha</taxon>
        <taxon>Cerithioidea</taxon>
        <taxon>Batillariidae</taxon>
        <taxon>Batillaria</taxon>
    </lineage>
</organism>
<name>A0ABD0LU55_9CAEN</name>
<feature type="compositionally biased region" description="Polar residues" evidence="1">
    <location>
        <begin position="82"/>
        <end position="102"/>
    </location>
</feature>
<accession>A0ABD0LU55</accession>
<evidence type="ECO:0000313" key="2">
    <source>
        <dbReference type="EMBL" id="KAK7503149.1"/>
    </source>
</evidence>
<reference evidence="2 3" key="1">
    <citation type="journal article" date="2023" name="Sci. Data">
        <title>Genome assembly of the Korean intertidal mud-creeper Batillaria attramentaria.</title>
        <authorList>
            <person name="Patra A.K."/>
            <person name="Ho P.T."/>
            <person name="Jun S."/>
            <person name="Lee S.J."/>
            <person name="Kim Y."/>
            <person name="Won Y.J."/>
        </authorList>
    </citation>
    <scope>NUCLEOTIDE SEQUENCE [LARGE SCALE GENOMIC DNA]</scope>
    <source>
        <strain evidence="2">Wonlab-2016</strain>
    </source>
</reference>
<dbReference type="Proteomes" id="UP001519460">
    <property type="component" value="Unassembled WGS sequence"/>
</dbReference>
<dbReference type="AlphaFoldDB" id="A0ABD0LU55"/>
<protein>
    <submittedName>
        <fullName evidence="2">Uncharacterized protein</fullName>
    </submittedName>
</protein>
<keyword evidence="3" id="KW-1185">Reference proteome</keyword>